<keyword evidence="6" id="KW-0378">Hydrolase</keyword>
<organism evidence="10 11">
    <name type="scientific">Puccinia striiformis f. sp. tritici PST-78</name>
    <dbReference type="NCBI Taxonomy" id="1165861"/>
    <lineage>
        <taxon>Eukaryota</taxon>
        <taxon>Fungi</taxon>
        <taxon>Dikarya</taxon>
        <taxon>Basidiomycota</taxon>
        <taxon>Pucciniomycotina</taxon>
        <taxon>Pucciniomycetes</taxon>
        <taxon>Pucciniales</taxon>
        <taxon>Pucciniaceae</taxon>
        <taxon>Puccinia</taxon>
    </lineage>
</organism>
<dbReference type="GO" id="GO:0046872">
    <property type="term" value="F:metal ion binding"/>
    <property type="evidence" value="ECO:0007669"/>
    <property type="project" value="UniProtKB-KW"/>
</dbReference>
<reference evidence="11" key="1">
    <citation type="submission" date="2014-03" db="EMBL/GenBank/DDBJ databases">
        <title>The Genome Sequence of Puccinia striiformis f. sp. tritici PST-78.</title>
        <authorList>
            <consortium name="The Broad Institute Genome Sequencing Platform"/>
            <person name="Cuomo C."/>
            <person name="Hulbert S."/>
            <person name="Chen X."/>
            <person name="Walker B."/>
            <person name="Young S.K."/>
            <person name="Zeng Q."/>
            <person name="Gargeya S."/>
            <person name="Fitzgerald M."/>
            <person name="Haas B."/>
            <person name="Abouelleil A."/>
            <person name="Alvarado L."/>
            <person name="Arachchi H.M."/>
            <person name="Berlin A.M."/>
            <person name="Chapman S.B."/>
            <person name="Goldberg J."/>
            <person name="Griggs A."/>
            <person name="Gujja S."/>
            <person name="Hansen M."/>
            <person name="Howarth C."/>
            <person name="Imamovic A."/>
            <person name="Larimer J."/>
            <person name="McCowan C."/>
            <person name="Montmayeur A."/>
            <person name="Murphy C."/>
            <person name="Neiman D."/>
            <person name="Pearson M."/>
            <person name="Priest M."/>
            <person name="Roberts A."/>
            <person name="Saif S."/>
            <person name="Shea T."/>
            <person name="Sisk P."/>
            <person name="Sykes S."/>
            <person name="Wortman J."/>
            <person name="Nusbaum C."/>
            <person name="Birren B."/>
        </authorList>
    </citation>
    <scope>NUCLEOTIDE SEQUENCE [LARGE SCALE GENOMIC DNA]</scope>
    <source>
        <strain evidence="11">race PST-78</strain>
    </source>
</reference>
<dbReference type="OrthoDB" id="2502344at2759"/>
<dbReference type="GO" id="GO:0004518">
    <property type="term" value="F:nuclease activity"/>
    <property type="evidence" value="ECO:0007669"/>
    <property type="project" value="UniProtKB-KW"/>
</dbReference>
<dbReference type="PANTHER" id="PTHR22930">
    <property type="match status" value="1"/>
</dbReference>
<accession>A0A0L0UUD6</accession>
<evidence type="ECO:0000256" key="7">
    <source>
        <dbReference type="ARBA" id="ARBA00023242"/>
    </source>
</evidence>
<evidence type="ECO:0000259" key="9">
    <source>
        <dbReference type="Pfam" id="PF13359"/>
    </source>
</evidence>
<dbReference type="AlphaFoldDB" id="A0A0L0UUD6"/>
<feature type="region of interest" description="Disordered" evidence="8">
    <location>
        <begin position="393"/>
        <end position="413"/>
    </location>
</feature>
<dbReference type="InterPro" id="IPR027806">
    <property type="entry name" value="HARBI1_dom"/>
</dbReference>
<comment type="caution">
    <text evidence="10">The sequence shown here is derived from an EMBL/GenBank/DDBJ whole genome shotgun (WGS) entry which is preliminary data.</text>
</comment>
<keyword evidence="11" id="KW-1185">Reference proteome</keyword>
<dbReference type="GO" id="GO:0016787">
    <property type="term" value="F:hydrolase activity"/>
    <property type="evidence" value="ECO:0007669"/>
    <property type="project" value="UniProtKB-KW"/>
</dbReference>
<keyword evidence="5" id="KW-0479">Metal-binding</keyword>
<comment type="subcellular location">
    <subcellularLocation>
        <location evidence="2">Nucleus</location>
    </subcellularLocation>
</comment>
<protein>
    <recommendedName>
        <fullName evidence="9">DDE Tnp4 domain-containing protein</fullName>
    </recommendedName>
</protein>
<evidence type="ECO:0000256" key="2">
    <source>
        <dbReference type="ARBA" id="ARBA00004123"/>
    </source>
</evidence>
<proteinExistence type="inferred from homology"/>
<gene>
    <name evidence="10" type="ORF">PSTG_15953</name>
</gene>
<evidence type="ECO:0000313" key="11">
    <source>
        <dbReference type="Proteomes" id="UP000054564"/>
    </source>
</evidence>
<evidence type="ECO:0000256" key="1">
    <source>
        <dbReference type="ARBA" id="ARBA00001968"/>
    </source>
</evidence>
<evidence type="ECO:0000256" key="5">
    <source>
        <dbReference type="ARBA" id="ARBA00022723"/>
    </source>
</evidence>
<sequence length="435" mass="49800">MRTPSERQNLIRDVFLVMAYHHHEETENLLDMTMGLPTIPSFSSILFPTNPQLQFVWEMLFEDETEASEILDYILHQRYLQVRGPPTTHEEYDLGRLFDMREDDFKQAVRTTRSGFVWLLNKIRGHPVFYSNSRREQLPIPHQLALTLERLGSNGNGASVGRFSRNLSVGRGTVIKVSRRVIQAINESSEGFIAWPNQDRRAEISDVMKEEGFEGCIGFVDGTTIPLHQRPGLNGEVYWDRKKQYSINCQIICDCDRFITSYMAGWPGTCGDSMVFKSMKLHSEAERFFDPGQYLLADSAYALSMTTIPAYKSPASNIQANGEFNYCLAKSRVRNEHTIGILKGRWASLQQLRLCLNERKHMTEIIRWINCCIVLHNMLAHLGDAWDEMDESALNDVGDPAPHGRRTSAEEAHRNEIQRKCLDLHYSVGTLPIPS</sequence>
<keyword evidence="4" id="KW-0540">Nuclease</keyword>
<name>A0A0L0UUD6_9BASI</name>
<dbReference type="Pfam" id="PF13359">
    <property type="entry name" value="DDE_Tnp_4"/>
    <property type="match status" value="1"/>
</dbReference>
<evidence type="ECO:0000256" key="4">
    <source>
        <dbReference type="ARBA" id="ARBA00022722"/>
    </source>
</evidence>
<evidence type="ECO:0000256" key="8">
    <source>
        <dbReference type="SAM" id="MobiDB-lite"/>
    </source>
</evidence>
<dbReference type="GO" id="GO:0005634">
    <property type="term" value="C:nucleus"/>
    <property type="evidence" value="ECO:0007669"/>
    <property type="project" value="UniProtKB-SubCell"/>
</dbReference>
<evidence type="ECO:0000256" key="3">
    <source>
        <dbReference type="ARBA" id="ARBA00006958"/>
    </source>
</evidence>
<evidence type="ECO:0000256" key="6">
    <source>
        <dbReference type="ARBA" id="ARBA00022801"/>
    </source>
</evidence>
<feature type="domain" description="DDE Tnp4" evidence="9">
    <location>
        <begin position="220"/>
        <end position="377"/>
    </location>
</feature>
<keyword evidence="7" id="KW-0539">Nucleus</keyword>
<comment type="similarity">
    <text evidence="3">Belongs to the HARBI1 family.</text>
</comment>
<dbReference type="PANTHER" id="PTHR22930:SF85">
    <property type="entry name" value="GH03217P-RELATED"/>
    <property type="match status" value="1"/>
</dbReference>
<dbReference type="Proteomes" id="UP000054564">
    <property type="component" value="Unassembled WGS sequence"/>
</dbReference>
<dbReference type="EMBL" id="AJIL01000245">
    <property type="protein sequence ID" value="KNE90635.1"/>
    <property type="molecule type" value="Genomic_DNA"/>
</dbReference>
<comment type="cofactor">
    <cofactor evidence="1">
        <name>a divalent metal cation</name>
        <dbReference type="ChEBI" id="CHEBI:60240"/>
    </cofactor>
</comment>
<evidence type="ECO:0000313" key="10">
    <source>
        <dbReference type="EMBL" id="KNE90635.1"/>
    </source>
</evidence>
<dbReference type="InterPro" id="IPR045249">
    <property type="entry name" value="HARBI1-like"/>
</dbReference>